<dbReference type="Proteomes" id="UP001651880">
    <property type="component" value="Unassembled WGS sequence"/>
</dbReference>
<name>A0ABT1NLE8_9FIRM</name>
<dbReference type="InterPro" id="IPR011059">
    <property type="entry name" value="Metal-dep_hydrolase_composite"/>
</dbReference>
<proteinExistence type="predicted"/>
<dbReference type="Gene3D" id="3.30.1490.130">
    <property type="entry name" value="D-aminoacylase. Domain 3"/>
    <property type="match status" value="1"/>
</dbReference>
<dbReference type="RefSeq" id="WP_255228252.1">
    <property type="nucleotide sequence ID" value="NZ_JAJEKE010000014.1"/>
</dbReference>
<feature type="domain" description="Amidohydrolase 3" evidence="1">
    <location>
        <begin position="47"/>
        <end position="514"/>
    </location>
</feature>
<dbReference type="Gene3D" id="3.20.20.140">
    <property type="entry name" value="Metal-dependent hydrolases"/>
    <property type="match status" value="1"/>
</dbReference>
<comment type="caution">
    <text evidence="2">The sequence shown here is derived from an EMBL/GenBank/DDBJ whole genome shotgun (WGS) entry which is preliminary data.</text>
</comment>
<dbReference type="CDD" id="cd01297">
    <property type="entry name" value="D-aminoacylase"/>
    <property type="match status" value="1"/>
</dbReference>
<dbReference type="InterPro" id="IPR050378">
    <property type="entry name" value="Metallo-dep_Hydrolases_sf"/>
</dbReference>
<sequence length="532" mass="58622">MLYFDLLVMNGKIVDGTGNPWFRGDIGIKDGKISFVGKLSGEYIADDTIDAEGQVISPGFIDCHTHSDFVLLRDPEMSTKLKQGVTTQMIGPCGISAAPISSDKVALLDKYAGFAKAGVEPEYNWESLGEFLDVIDKLPLGTNIGAYVGHGTVKINVMGFDSRKPTGAELKEMRNQVKQAMIDGAFGLTTGLIYPPGLYSEPEEIEEIAKALKEFNGVYLSHMRNESKNLLKSVQETINVGENAGIAVQVHHHKAMGIKNWGIVKDSVKLIEEARQRGVDVTIDQYPYTASSTTLRACLPIWVHEGGIEKIIERLQEPSIRARIIEEINTGDDWENFYQHSNGAEGVLISYTPETPEYEGKTLLEVSRMMHKEPLDALCDIIVANKGSDTACYYMIGEDDIKHIMKSPFTMIASDSIPAAPRAKCHPRTNGTFPRVLGKYVREEKTLSLEEAVNKMTCFPAARFNIYNKGIIKVGMDADIVVFDPDTVIDGADYEDPFKDPVGIDYVIVNGKIAINDGIYTGNAAGRVIRRV</sequence>
<organism evidence="2 3">
    <name type="scientific">Lutispora saccharofermentans</name>
    <dbReference type="NCBI Taxonomy" id="3024236"/>
    <lineage>
        <taxon>Bacteria</taxon>
        <taxon>Bacillati</taxon>
        <taxon>Bacillota</taxon>
        <taxon>Clostridia</taxon>
        <taxon>Lutisporales</taxon>
        <taxon>Lutisporaceae</taxon>
        <taxon>Lutispora</taxon>
    </lineage>
</organism>
<dbReference type="PANTHER" id="PTHR11647">
    <property type="entry name" value="HYDRANTOINASE/DIHYDROPYRIMIDINASE FAMILY MEMBER"/>
    <property type="match status" value="1"/>
</dbReference>
<dbReference type="Pfam" id="PF07969">
    <property type="entry name" value="Amidohydro_3"/>
    <property type="match status" value="1"/>
</dbReference>
<accession>A0ABT1NLE8</accession>
<reference evidence="2 3" key="1">
    <citation type="submission" date="2021-10" db="EMBL/GenBank/DDBJ databases">
        <title>Lutispora strain m25 sp. nov., a thermophilic, non-spore-forming bacterium isolated from a lab-scale methanogenic bioreactor digesting anaerobic sludge.</title>
        <authorList>
            <person name="El Houari A."/>
            <person name="Mcdonald J."/>
        </authorList>
    </citation>
    <scope>NUCLEOTIDE SEQUENCE [LARGE SCALE GENOMIC DNA]</scope>
    <source>
        <strain evidence="3">m25</strain>
    </source>
</reference>
<dbReference type="SUPFAM" id="SSF51338">
    <property type="entry name" value="Composite domain of metallo-dependent hydrolases"/>
    <property type="match status" value="1"/>
</dbReference>
<dbReference type="InterPro" id="IPR013108">
    <property type="entry name" value="Amidohydro_3"/>
</dbReference>
<gene>
    <name evidence="2" type="ORF">LJD61_14405</name>
</gene>
<evidence type="ECO:0000313" key="3">
    <source>
        <dbReference type="Proteomes" id="UP001651880"/>
    </source>
</evidence>
<dbReference type="SUPFAM" id="SSF51556">
    <property type="entry name" value="Metallo-dependent hydrolases"/>
    <property type="match status" value="1"/>
</dbReference>
<protein>
    <submittedName>
        <fullName evidence="2">D-aminoacylase</fullName>
    </submittedName>
</protein>
<dbReference type="PANTHER" id="PTHR11647:SF1">
    <property type="entry name" value="COLLAPSIN RESPONSE MEDIATOR PROTEIN"/>
    <property type="match status" value="1"/>
</dbReference>
<dbReference type="EMBL" id="JAJEKE010000014">
    <property type="protein sequence ID" value="MCQ1530731.1"/>
    <property type="molecule type" value="Genomic_DNA"/>
</dbReference>
<dbReference type="InterPro" id="IPR023100">
    <property type="entry name" value="D-aminoacylase_insert_dom_sf"/>
</dbReference>
<evidence type="ECO:0000313" key="2">
    <source>
        <dbReference type="EMBL" id="MCQ1530731.1"/>
    </source>
</evidence>
<dbReference type="InterPro" id="IPR032466">
    <property type="entry name" value="Metal_Hydrolase"/>
</dbReference>
<evidence type="ECO:0000259" key="1">
    <source>
        <dbReference type="Pfam" id="PF07969"/>
    </source>
</evidence>
<keyword evidence="3" id="KW-1185">Reference proteome</keyword>
<dbReference type="Gene3D" id="2.30.40.10">
    <property type="entry name" value="Urease, subunit C, domain 1"/>
    <property type="match status" value="1"/>
</dbReference>